<evidence type="ECO:0000256" key="5">
    <source>
        <dbReference type="ARBA" id="ARBA00022833"/>
    </source>
</evidence>
<evidence type="ECO:0008006" key="11">
    <source>
        <dbReference type="Google" id="ProtNLM"/>
    </source>
</evidence>
<dbReference type="OrthoDB" id="9787346at2"/>
<accession>A0A2P7R9Y1</accession>
<feature type="transmembrane region" description="Helical" evidence="8">
    <location>
        <begin position="173"/>
        <end position="196"/>
    </location>
</feature>
<comment type="similarity">
    <text evidence="2">Belongs to the ZIP transporter (TC 2.A.5) family.</text>
</comment>
<evidence type="ECO:0000256" key="2">
    <source>
        <dbReference type="ARBA" id="ARBA00006939"/>
    </source>
</evidence>
<evidence type="ECO:0000313" key="9">
    <source>
        <dbReference type="EMBL" id="PSJ47015.1"/>
    </source>
</evidence>
<protein>
    <recommendedName>
        <fullName evidence="11">ZIP family metal transporter</fullName>
    </recommendedName>
</protein>
<gene>
    <name evidence="9" type="ORF">C7I36_03565</name>
</gene>
<feature type="transmembrane region" description="Helical" evidence="8">
    <location>
        <begin position="97"/>
        <end position="118"/>
    </location>
</feature>
<dbReference type="GO" id="GO:0005385">
    <property type="term" value="F:zinc ion transmembrane transporter activity"/>
    <property type="evidence" value="ECO:0007669"/>
    <property type="project" value="TreeGrafter"/>
</dbReference>
<evidence type="ECO:0000256" key="7">
    <source>
        <dbReference type="ARBA" id="ARBA00023136"/>
    </source>
</evidence>
<keyword evidence="3" id="KW-1003">Cell membrane</keyword>
<feature type="transmembrane region" description="Helical" evidence="8">
    <location>
        <begin position="130"/>
        <end position="152"/>
    </location>
</feature>
<evidence type="ECO:0000256" key="6">
    <source>
        <dbReference type="ARBA" id="ARBA00022989"/>
    </source>
</evidence>
<evidence type="ECO:0000313" key="10">
    <source>
        <dbReference type="Proteomes" id="UP000242181"/>
    </source>
</evidence>
<dbReference type="PANTHER" id="PTHR11040:SF211">
    <property type="entry name" value="ZINC TRANSPORTER ZIP11"/>
    <property type="match status" value="1"/>
</dbReference>
<feature type="transmembrane region" description="Helical" evidence="8">
    <location>
        <begin position="66"/>
        <end position="85"/>
    </location>
</feature>
<reference evidence="9 10" key="1">
    <citation type="submission" date="2018-03" db="EMBL/GenBank/DDBJ databases">
        <title>The draft genome of Zobellella taiwanensis JCM 13381.</title>
        <authorList>
            <person name="Liu L."/>
            <person name="Li L."/>
            <person name="Wang T."/>
            <person name="Zhang X."/>
            <person name="Liang L."/>
        </authorList>
    </citation>
    <scope>NUCLEOTIDE SEQUENCE [LARGE SCALE GENOMIC DNA]</scope>
    <source>
        <strain evidence="9 10">JCM 13381</strain>
    </source>
</reference>
<feature type="transmembrane region" description="Helical" evidence="8">
    <location>
        <begin position="262"/>
        <end position="284"/>
    </location>
</feature>
<feature type="transmembrane region" description="Helical" evidence="8">
    <location>
        <begin position="202"/>
        <end position="225"/>
    </location>
</feature>
<keyword evidence="7 8" id="KW-0472">Membrane</keyword>
<dbReference type="PANTHER" id="PTHR11040">
    <property type="entry name" value="ZINC/IRON TRANSPORTER"/>
    <property type="match status" value="1"/>
</dbReference>
<feature type="transmembrane region" description="Helical" evidence="8">
    <location>
        <begin position="296"/>
        <end position="314"/>
    </location>
</feature>
<name>A0A2P7R9Y1_9GAMM</name>
<dbReference type="GO" id="GO:0005886">
    <property type="term" value="C:plasma membrane"/>
    <property type="evidence" value="ECO:0007669"/>
    <property type="project" value="UniProtKB-SubCell"/>
</dbReference>
<dbReference type="Proteomes" id="UP000242181">
    <property type="component" value="Unassembled WGS sequence"/>
</dbReference>
<dbReference type="EMBL" id="PXYH01000003">
    <property type="protein sequence ID" value="PSJ47015.1"/>
    <property type="molecule type" value="Genomic_DNA"/>
</dbReference>
<dbReference type="Pfam" id="PF02535">
    <property type="entry name" value="Zip"/>
    <property type="match status" value="1"/>
</dbReference>
<dbReference type="AlphaFoldDB" id="A0A2P7R9Y1"/>
<evidence type="ECO:0000256" key="3">
    <source>
        <dbReference type="ARBA" id="ARBA00022475"/>
    </source>
</evidence>
<sequence length="315" mass="32236">MSVPREASMSQNPFVSYRQALLAEIRQHRLTAYSLLATLVVMLALLLFNSLSAIGSWQDPRLQHAIGGGLGGFGSTAVGALLALLLGRLSTRSEDTLLGFAAGMMLAASAFALILPGIEAGQRLTGSPVGSLALVLLGLALGVALMLGLDRFTPHEHMETGPCGPDCERISRVWLFVLAIALHNLPEGMAIGVSFADGDNAVGIPLTAAILLQNVPEGLAVTLALRTTGLGALPAALTAAATGLMEPLGAMLGIGVAAGLPLAYPVGLGLAAGAMIFVVSHEVIPETHRNGHQTAATLGLMGGFALMLVMDTLLG</sequence>
<dbReference type="InterPro" id="IPR003689">
    <property type="entry name" value="ZIP"/>
</dbReference>
<proteinExistence type="inferred from homology"/>
<keyword evidence="10" id="KW-1185">Reference proteome</keyword>
<organism evidence="9 10">
    <name type="scientific">Zobellella taiwanensis</name>
    <dbReference type="NCBI Taxonomy" id="347535"/>
    <lineage>
        <taxon>Bacteria</taxon>
        <taxon>Pseudomonadati</taxon>
        <taxon>Pseudomonadota</taxon>
        <taxon>Gammaproteobacteria</taxon>
        <taxon>Aeromonadales</taxon>
        <taxon>Aeromonadaceae</taxon>
        <taxon>Zobellella</taxon>
    </lineage>
</organism>
<evidence type="ECO:0000256" key="4">
    <source>
        <dbReference type="ARBA" id="ARBA00022692"/>
    </source>
</evidence>
<keyword evidence="5" id="KW-0862">Zinc</keyword>
<keyword evidence="6 8" id="KW-1133">Transmembrane helix</keyword>
<keyword evidence="4 8" id="KW-0812">Transmembrane</keyword>
<comment type="subcellular location">
    <subcellularLocation>
        <location evidence="1">Cell membrane</location>
        <topology evidence="1">Multi-pass membrane protein</topology>
    </subcellularLocation>
</comment>
<feature type="transmembrane region" description="Helical" evidence="8">
    <location>
        <begin position="30"/>
        <end position="54"/>
    </location>
</feature>
<evidence type="ECO:0000256" key="8">
    <source>
        <dbReference type="SAM" id="Phobius"/>
    </source>
</evidence>
<evidence type="ECO:0000256" key="1">
    <source>
        <dbReference type="ARBA" id="ARBA00004651"/>
    </source>
</evidence>
<feature type="transmembrane region" description="Helical" evidence="8">
    <location>
        <begin position="232"/>
        <end position="256"/>
    </location>
</feature>
<comment type="caution">
    <text evidence="9">The sequence shown here is derived from an EMBL/GenBank/DDBJ whole genome shotgun (WGS) entry which is preliminary data.</text>
</comment>